<dbReference type="EMBL" id="JBIPKE010000014">
    <property type="protein sequence ID" value="MFH6983199.1"/>
    <property type="molecule type" value="Genomic_DNA"/>
</dbReference>
<reference evidence="1 2" key="1">
    <citation type="journal article" date="2013" name="Int. J. Syst. Evol. Microbiol.">
        <title>Marinoscillum luteum sp. nov., isolated from marine sediment.</title>
        <authorList>
            <person name="Cha I.T."/>
            <person name="Park S.J."/>
            <person name="Kim S.J."/>
            <person name="Kim J.G."/>
            <person name="Jung M.Y."/>
            <person name="Shin K.S."/>
            <person name="Kwon K.K."/>
            <person name="Yang S.H."/>
            <person name="Seo Y.S."/>
            <person name="Rhee S.K."/>
        </authorList>
    </citation>
    <scope>NUCLEOTIDE SEQUENCE [LARGE SCALE GENOMIC DNA]</scope>
    <source>
        <strain evidence="1 2">KCTC 23939</strain>
    </source>
</reference>
<accession>A0ABW7N8Z1</accession>
<protein>
    <submittedName>
        <fullName evidence="1">Uncharacterized protein</fullName>
    </submittedName>
</protein>
<proteinExistence type="predicted"/>
<dbReference type="Proteomes" id="UP001610063">
    <property type="component" value="Unassembled WGS sequence"/>
</dbReference>
<evidence type="ECO:0000313" key="2">
    <source>
        <dbReference type="Proteomes" id="UP001610063"/>
    </source>
</evidence>
<gene>
    <name evidence="1" type="ORF">ACHKAR_07105</name>
</gene>
<evidence type="ECO:0000313" key="1">
    <source>
        <dbReference type="EMBL" id="MFH6983199.1"/>
    </source>
</evidence>
<keyword evidence="2" id="KW-1185">Reference proteome</keyword>
<dbReference type="RefSeq" id="WP_395416762.1">
    <property type="nucleotide sequence ID" value="NZ_JBIPKE010000014.1"/>
</dbReference>
<comment type="caution">
    <text evidence="1">The sequence shown here is derived from an EMBL/GenBank/DDBJ whole genome shotgun (WGS) entry which is preliminary data.</text>
</comment>
<organism evidence="1 2">
    <name type="scientific">Marinoscillum luteum</name>
    <dbReference type="NCBI Taxonomy" id="861051"/>
    <lineage>
        <taxon>Bacteria</taxon>
        <taxon>Pseudomonadati</taxon>
        <taxon>Bacteroidota</taxon>
        <taxon>Cytophagia</taxon>
        <taxon>Cytophagales</taxon>
        <taxon>Reichenbachiellaceae</taxon>
        <taxon>Marinoscillum</taxon>
    </lineage>
</organism>
<name>A0ABW7N8Z1_9BACT</name>
<sequence>MELPVFSDDHTLDHITVNNLGASPSDIPNYISIEHRFGQKTNSIRIDLTYGICEKQSSMLNTQVDDNSFLIGKKTGRLYRAEINPKSVKFGKSLALSTSDNRIRVKNNYKLFGKIIDKLVNVYVESHGRSSK</sequence>